<sequence length="124" mass="14400">MRKRSSRLNNNSGDALPLLLVILTFLFFLLSVLLYEHKHIQAFTTNEKELIRLNTLFQMTTATAMDSIYKASFSEQQTYVYSFPYGEGTVKGHRVSDGRWRLVISVETTQHSKKAMTLYRNIPY</sequence>
<dbReference type="EMBL" id="JBHLTP010000003">
    <property type="protein sequence ID" value="MFC0522626.1"/>
    <property type="molecule type" value="Genomic_DNA"/>
</dbReference>
<feature type="transmembrane region" description="Helical" evidence="1">
    <location>
        <begin position="15"/>
        <end position="35"/>
    </location>
</feature>
<comment type="caution">
    <text evidence="2">The sequence shown here is derived from an EMBL/GenBank/DDBJ whole genome shotgun (WGS) entry which is preliminary data.</text>
</comment>
<reference evidence="2 3" key="1">
    <citation type="submission" date="2024-09" db="EMBL/GenBank/DDBJ databases">
        <authorList>
            <person name="Sun Q."/>
            <person name="Mori K."/>
        </authorList>
    </citation>
    <scope>NUCLEOTIDE SEQUENCE [LARGE SCALE GENOMIC DNA]</scope>
    <source>
        <strain evidence="2 3">NCAIM B.02529</strain>
    </source>
</reference>
<evidence type="ECO:0008006" key="4">
    <source>
        <dbReference type="Google" id="ProtNLM"/>
    </source>
</evidence>
<gene>
    <name evidence="2" type="ORF">ACFFGV_03370</name>
</gene>
<organism evidence="2 3">
    <name type="scientific">Pontibacillus salicampi</name>
    <dbReference type="NCBI Taxonomy" id="1449801"/>
    <lineage>
        <taxon>Bacteria</taxon>
        <taxon>Bacillati</taxon>
        <taxon>Bacillota</taxon>
        <taxon>Bacilli</taxon>
        <taxon>Bacillales</taxon>
        <taxon>Bacillaceae</taxon>
        <taxon>Pontibacillus</taxon>
    </lineage>
</organism>
<evidence type="ECO:0000313" key="3">
    <source>
        <dbReference type="Proteomes" id="UP001589836"/>
    </source>
</evidence>
<dbReference type="Proteomes" id="UP001589836">
    <property type="component" value="Unassembled WGS sequence"/>
</dbReference>
<keyword evidence="1" id="KW-0812">Transmembrane</keyword>
<proteinExistence type="predicted"/>
<keyword evidence="3" id="KW-1185">Reference proteome</keyword>
<evidence type="ECO:0000256" key="1">
    <source>
        <dbReference type="SAM" id="Phobius"/>
    </source>
</evidence>
<protein>
    <recommendedName>
        <fullName evidence="4">Competence protein ComG</fullName>
    </recommendedName>
</protein>
<dbReference type="RefSeq" id="WP_377345147.1">
    <property type="nucleotide sequence ID" value="NZ_JBHLTP010000003.1"/>
</dbReference>
<name>A0ABV6LJQ8_9BACI</name>
<evidence type="ECO:0000313" key="2">
    <source>
        <dbReference type="EMBL" id="MFC0522626.1"/>
    </source>
</evidence>
<keyword evidence="1" id="KW-1133">Transmembrane helix</keyword>
<accession>A0ABV6LJQ8</accession>
<keyword evidence="1" id="KW-0472">Membrane</keyword>